<dbReference type="AlphaFoldDB" id="A0AAE3AUL3"/>
<protein>
    <submittedName>
        <fullName evidence="2">RsiV family protein</fullName>
    </submittedName>
</protein>
<organism evidence="2 3">
    <name type="scientific">Gallintestinimicrobium propionicum</name>
    <dbReference type="NCBI Taxonomy" id="2981770"/>
    <lineage>
        <taxon>Bacteria</taxon>
        <taxon>Bacillati</taxon>
        <taxon>Bacillota</taxon>
        <taxon>Clostridia</taxon>
        <taxon>Lachnospirales</taxon>
        <taxon>Lachnospiraceae</taxon>
        <taxon>Gallintestinimicrobium</taxon>
    </lineage>
</organism>
<dbReference type="EMBL" id="JAJEQF010000023">
    <property type="protein sequence ID" value="MCC2167954.1"/>
    <property type="molecule type" value="Genomic_DNA"/>
</dbReference>
<name>A0AAE3AUL3_9FIRM</name>
<reference evidence="2 3" key="1">
    <citation type="submission" date="2021-10" db="EMBL/GenBank/DDBJ databases">
        <title>Anaerobic single-cell dispensing facilitates the cultivation of human gut bacteria.</title>
        <authorList>
            <person name="Afrizal A."/>
        </authorList>
    </citation>
    <scope>NUCLEOTIDE SEQUENCE [LARGE SCALE GENOMIC DNA]</scope>
    <source>
        <strain evidence="2 3">CLA-AA-H244</strain>
    </source>
</reference>
<feature type="compositionally biased region" description="Polar residues" evidence="1">
    <location>
        <begin position="102"/>
        <end position="113"/>
    </location>
</feature>
<keyword evidence="3" id="KW-1185">Reference proteome</keyword>
<accession>A0AAE3AUL3</accession>
<feature type="compositionally biased region" description="Polar residues" evidence="1">
    <location>
        <begin position="42"/>
        <end position="71"/>
    </location>
</feature>
<evidence type="ECO:0000256" key="1">
    <source>
        <dbReference type="SAM" id="MobiDB-lite"/>
    </source>
</evidence>
<feature type="compositionally biased region" description="Basic and acidic residues" evidence="1">
    <location>
        <begin position="72"/>
        <end position="86"/>
    </location>
</feature>
<evidence type="ECO:0000313" key="3">
    <source>
        <dbReference type="Proteomes" id="UP001199355"/>
    </source>
</evidence>
<comment type="caution">
    <text evidence="2">The sequence shown here is derived from an EMBL/GenBank/DDBJ whole genome shotgun (WGS) entry which is preliminary data.</text>
</comment>
<proteinExistence type="predicted"/>
<feature type="compositionally biased region" description="Low complexity" evidence="1">
    <location>
        <begin position="90"/>
        <end position="101"/>
    </location>
</feature>
<evidence type="ECO:0000313" key="2">
    <source>
        <dbReference type="EMBL" id="MCC2167954.1"/>
    </source>
</evidence>
<dbReference type="RefSeq" id="WP_308728403.1">
    <property type="nucleotide sequence ID" value="NZ_JAJEQF010000023.1"/>
</dbReference>
<sequence length="360" mass="40285">MIKRQRVILSAVACLCLLLGLGIGLNGCGQKGDLSEKEENSVESQMGEVQQGVEQNTDNAKQFHGNSGNSETGERARTSEQVHASDQDLQNRGQGRNGQLQTSEWQRASTWIGSGSVAESGRVTENVRATESGRSGRLLGGGSGSVTYQVKTVQENFHAEDGTVLYQLQLSWPYFAGKAGGVLQVNRFFEDWKNEKLRIYEADGDSIRQAALEIYRESKDSGWTGSWTERYRVSRVCTKGQYVSVLLDSDLKEGNLKKIPHRESYVLDLESGQQVTLEKLLGKPREECYQLLQEAYRDKLRENPGVYYADAEEKIAALNPEKIGWYFTETAIVCYLEPYTIALPEEGYVEAELPIEDDRE</sequence>
<dbReference type="Proteomes" id="UP001199355">
    <property type="component" value="Unassembled WGS sequence"/>
</dbReference>
<feature type="region of interest" description="Disordered" evidence="1">
    <location>
        <begin position="32"/>
        <end position="140"/>
    </location>
</feature>
<gene>
    <name evidence="2" type="ORF">LKD45_09655</name>
</gene>